<keyword evidence="4" id="KW-0804">Transcription</keyword>
<feature type="region of interest" description="Disordered" evidence="6">
    <location>
        <begin position="296"/>
        <end position="330"/>
    </location>
</feature>
<feature type="region of interest" description="Disordered" evidence="6">
    <location>
        <begin position="365"/>
        <end position="430"/>
    </location>
</feature>
<evidence type="ECO:0000256" key="5">
    <source>
        <dbReference type="ARBA" id="ARBA00023242"/>
    </source>
</evidence>
<feature type="domain" description="Xylanolytic transcriptional activator regulatory" evidence="8">
    <location>
        <begin position="551"/>
        <end position="721"/>
    </location>
</feature>
<evidence type="ECO:0000256" key="3">
    <source>
        <dbReference type="ARBA" id="ARBA00023125"/>
    </source>
</evidence>
<keyword evidence="7" id="KW-1133">Transmembrane helix</keyword>
<dbReference type="OrthoDB" id="5284003at2759"/>
<reference evidence="9 10" key="1">
    <citation type="submission" date="2015-09" db="EMBL/GenBank/DDBJ databases">
        <title>Host preference determinants of Valsa canker pathogens revealed by comparative genomics.</title>
        <authorList>
            <person name="Yin Z."/>
            <person name="Huang L."/>
        </authorList>
    </citation>
    <scope>NUCLEOTIDE SEQUENCE [LARGE SCALE GENOMIC DNA]</scope>
    <source>
        <strain evidence="9 10">YSFL</strain>
    </source>
</reference>
<comment type="caution">
    <text evidence="9">The sequence shown here is derived from an EMBL/GenBank/DDBJ whole genome shotgun (WGS) entry which is preliminary data.</text>
</comment>
<feature type="transmembrane region" description="Helical" evidence="7">
    <location>
        <begin position="6"/>
        <end position="26"/>
    </location>
</feature>
<keyword evidence="3" id="KW-0238">DNA-binding</keyword>
<feature type="compositionally biased region" description="Low complexity" evidence="6">
    <location>
        <begin position="373"/>
        <end position="388"/>
    </location>
</feature>
<dbReference type="PANTHER" id="PTHR47663:SF1">
    <property type="entry name" value="XYLANOLYTIC TRANSCRIPTIONAL ACTIVATOR XLNR-RELATED"/>
    <property type="match status" value="1"/>
</dbReference>
<protein>
    <recommendedName>
        <fullName evidence="8">Xylanolytic transcriptional activator regulatory domain-containing protein</fullName>
    </recommendedName>
</protein>
<keyword evidence="7" id="KW-0812">Transmembrane</keyword>
<proteinExistence type="predicted"/>
<dbReference type="GO" id="GO:0005886">
    <property type="term" value="C:plasma membrane"/>
    <property type="evidence" value="ECO:0007669"/>
    <property type="project" value="InterPro"/>
</dbReference>
<feature type="transmembrane region" description="Helical" evidence="7">
    <location>
        <begin position="179"/>
        <end position="197"/>
    </location>
</feature>
<dbReference type="GO" id="GO:0003677">
    <property type="term" value="F:DNA binding"/>
    <property type="evidence" value="ECO:0007669"/>
    <property type="project" value="UniProtKB-KW"/>
</dbReference>
<evidence type="ECO:0000256" key="1">
    <source>
        <dbReference type="ARBA" id="ARBA00022833"/>
    </source>
</evidence>
<organism evidence="9 10">
    <name type="scientific">Cytospora chrysosperma</name>
    <name type="common">Cytospora canker fungus</name>
    <name type="synonym">Sphaeria chrysosperma</name>
    <dbReference type="NCBI Taxonomy" id="252740"/>
    <lineage>
        <taxon>Eukaryota</taxon>
        <taxon>Fungi</taxon>
        <taxon>Dikarya</taxon>
        <taxon>Ascomycota</taxon>
        <taxon>Pezizomycotina</taxon>
        <taxon>Sordariomycetes</taxon>
        <taxon>Sordariomycetidae</taxon>
        <taxon>Diaporthales</taxon>
        <taxon>Cytosporaceae</taxon>
        <taxon>Cytospora</taxon>
    </lineage>
</organism>
<dbReference type="AlphaFoldDB" id="A0A423VRA4"/>
<dbReference type="InterPro" id="IPR051439">
    <property type="entry name" value="XlnR/Xlr1"/>
</dbReference>
<dbReference type="PANTHER" id="PTHR47663">
    <property type="entry name" value="XYLANOLYTIC TRANSCRIPTIONAL ACTIVATOR XLNR-RELATED"/>
    <property type="match status" value="1"/>
</dbReference>
<feature type="transmembrane region" description="Helical" evidence="7">
    <location>
        <begin position="230"/>
        <end position="250"/>
    </location>
</feature>
<dbReference type="GO" id="GO:0006351">
    <property type="term" value="P:DNA-templated transcription"/>
    <property type="evidence" value="ECO:0007669"/>
    <property type="project" value="InterPro"/>
</dbReference>
<evidence type="ECO:0000256" key="7">
    <source>
        <dbReference type="SAM" id="Phobius"/>
    </source>
</evidence>
<dbReference type="InterPro" id="IPR007219">
    <property type="entry name" value="XnlR_reg_dom"/>
</dbReference>
<keyword evidence="1" id="KW-0862">Zinc</keyword>
<name>A0A423VRA4_CYTCH</name>
<sequence length="1083" mass="119485">MYPIPGISVLLAAVSFVLVMLTIFAGNKPGFMEDYHVLYVTGDVSSALSDIENDLADELAKKLGIKEFYSIHLVDLCDGDFEPNATNPDATFNVTNCTTAFDYNMLNISALLDHELNVGPLSLNLADLGFTKGIQEKLDDIPKVIKAIVSMYIIAALCIGLTFFTSIGAVLLIPKSGKIIVLANLGLAGLAVLFLLIGNLITTVGSNKVVEAVTSLGNGIGLYAQQGGKFIAITWATFALMLLSVFYWAYEFFAQKKRGSAQHNRAIGGSSLREKNVTEESFSRSSSGLASLASRDSFPQQASGFPPTHAPGMPVNPPMDEVPLGDYNYRTGAYGPPPVSPYRQTPAYAASAHGSLAIALQDPVPHGILNPAQHHQQQPQQQQPQLPHTGAPEGHYPSIDNHGSSASPQSQQAPTPAASATSAQSKKNTRIPRACDLCSTRKVKVRYFSECLLSTSGSPTRHALKLTSIWSSAKEGLLHVGLAESLTAAQAAREAEKRRRLESDGASETTTPTHQKAAQALVSLGAPDTPTVMDAELCIAPLGVLRLFVDDFYTYIHPLVPFPHEPTFREAFENREDRRNPEFLALLAGMISALVASFPRSARLHLKATHSYDKFPRSIMLVDRCMKIALDMRTSESMLRDNVTVNDAAISYFLCLATGYTMRWNQCRRFMEESLRFLREMGFHKRRPPPTSLSLNQDRLDDGPTDFITDEMGKRIYWTIYLGIRSMGQVGNSTRDIIMLPATPNAPYPDWPREVDDAYILPDRILPQPEGTVSVLTSFVKCIQIYQTMDDLVRIELLQGISACTWEQQKKCLHDSLVKVKSIEQYLPRVLRLDMSNTAPKNVPLAPPVQGSSNGTSAYQYVPPAYPNTQPNNDVRHLVAANGAEKRYLQNEIQKANTYASLLSTRSHYVERYLSLRDVHRNVKRAEQARAAEPSIIYRTASDTSSSLAAAAIRAVAERDEIDDMFLAEREEIVHNFFTVVTSIEQRNMEPNGGSLIGKIRQVAGTLLGDPVDRKGRYELQNEEYLRVFLEILTRLEKTGTGATPTPGGQASGIMTPDDEEQELRNWADLREQQQRMARAEFL</sequence>
<feature type="transmembrane region" description="Helical" evidence="7">
    <location>
        <begin position="151"/>
        <end position="173"/>
    </location>
</feature>
<feature type="compositionally biased region" description="Polar residues" evidence="6">
    <location>
        <begin position="506"/>
        <end position="515"/>
    </location>
</feature>
<keyword evidence="7" id="KW-0472">Membrane</keyword>
<dbReference type="Pfam" id="PF06687">
    <property type="entry name" value="SUR7"/>
    <property type="match status" value="1"/>
</dbReference>
<dbReference type="InterPro" id="IPR009571">
    <property type="entry name" value="SUR7/Rim9-like_fungi"/>
</dbReference>
<evidence type="ECO:0000256" key="2">
    <source>
        <dbReference type="ARBA" id="ARBA00023015"/>
    </source>
</evidence>
<dbReference type="Pfam" id="PF04082">
    <property type="entry name" value="Fungal_trans"/>
    <property type="match status" value="1"/>
</dbReference>
<feature type="compositionally biased region" description="Low complexity" evidence="6">
    <location>
        <begin position="404"/>
        <end position="425"/>
    </location>
</feature>
<dbReference type="GO" id="GO:0008270">
    <property type="term" value="F:zinc ion binding"/>
    <property type="evidence" value="ECO:0007669"/>
    <property type="project" value="InterPro"/>
</dbReference>
<gene>
    <name evidence="9" type="ORF">VSDG_06807</name>
</gene>
<feature type="compositionally biased region" description="Basic and acidic residues" evidence="6">
    <location>
        <begin position="493"/>
        <end position="503"/>
    </location>
</feature>
<dbReference type="STRING" id="252740.A0A423VRA4"/>
<feature type="region of interest" description="Disordered" evidence="6">
    <location>
        <begin position="493"/>
        <end position="515"/>
    </location>
</feature>
<keyword evidence="10" id="KW-1185">Reference proteome</keyword>
<evidence type="ECO:0000259" key="8">
    <source>
        <dbReference type="Pfam" id="PF04082"/>
    </source>
</evidence>
<dbReference type="EMBL" id="LJZO01000032">
    <property type="protein sequence ID" value="ROV93503.1"/>
    <property type="molecule type" value="Genomic_DNA"/>
</dbReference>
<accession>A0A423VRA4</accession>
<evidence type="ECO:0000256" key="6">
    <source>
        <dbReference type="SAM" id="MobiDB-lite"/>
    </source>
</evidence>
<evidence type="ECO:0000256" key="4">
    <source>
        <dbReference type="ARBA" id="ARBA00023163"/>
    </source>
</evidence>
<dbReference type="Proteomes" id="UP000284375">
    <property type="component" value="Unassembled WGS sequence"/>
</dbReference>
<keyword evidence="5" id="KW-0539">Nucleus</keyword>
<evidence type="ECO:0000313" key="9">
    <source>
        <dbReference type="EMBL" id="ROV93503.1"/>
    </source>
</evidence>
<evidence type="ECO:0000313" key="10">
    <source>
        <dbReference type="Proteomes" id="UP000284375"/>
    </source>
</evidence>
<keyword evidence="2" id="KW-0805">Transcription regulation</keyword>
<dbReference type="CDD" id="cd12148">
    <property type="entry name" value="fungal_TF_MHR"/>
    <property type="match status" value="1"/>
</dbReference>